<dbReference type="CDD" id="cd00056">
    <property type="entry name" value="ENDO3c"/>
    <property type="match status" value="1"/>
</dbReference>
<feature type="region of interest" description="Disordered" evidence="9">
    <location>
        <begin position="930"/>
        <end position="952"/>
    </location>
</feature>
<dbReference type="InterPro" id="IPR011257">
    <property type="entry name" value="DNA_glycosylase"/>
</dbReference>
<dbReference type="GO" id="GO:0003677">
    <property type="term" value="F:DNA binding"/>
    <property type="evidence" value="ECO:0007669"/>
    <property type="project" value="UniProtKB-KW"/>
</dbReference>
<dbReference type="InterPro" id="IPR028925">
    <property type="entry name" value="RRM_DME"/>
</dbReference>
<evidence type="ECO:0000256" key="1">
    <source>
        <dbReference type="ARBA" id="ARBA00001966"/>
    </source>
</evidence>
<evidence type="ECO:0000256" key="3">
    <source>
        <dbReference type="ARBA" id="ARBA00005646"/>
    </source>
</evidence>
<dbReference type="GO" id="GO:0019104">
    <property type="term" value="F:DNA N-glycosylase activity"/>
    <property type="evidence" value="ECO:0007669"/>
    <property type="project" value="InterPro"/>
</dbReference>
<dbReference type="InterPro" id="IPR044811">
    <property type="entry name" value="DME/ROS1"/>
</dbReference>
<keyword evidence="5" id="KW-0408">Iron</keyword>
<gene>
    <name evidence="11" type="ORF">Tsubulata_044427</name>
</gene>
<dbReference type="Gene3D" id="1.10.1670.10">
    <property type="entry name" value="Helix-hairpin-Helix base-excision DNA repair enzymes (C-terminal)"/>
    <property type="match status" value="1"/>
</dbReference>
<dbReference type="Pfam" id="PF15628">
    <property type="entry name" value="RRM_DME"/>
    <property type="match status" value="1"/>
</dbReference>
<dbReference type="EMBL" id="JAKUCV010000183">
    <property type="protein sequence ID" value="KAJ4850928.1"/>
    <property type="molecule type" value="Genomic_DNA"/>
</dbReference>
<evidence type="ECO:0000256" key="9">
    <source>
        <dbReference type="SAM" id="MobiDB-lite"/>
    </source>
</evidence>
<proteinExistence type="inferred from homology"/>
<comment type="cofactor">
    <cofactor evidence="1">
        <name>[4Fe-4S] cluster</name>
        <dbReference type="ChEBI" id="CHEBI:49883"/>
    </cofactor>
</comment>
<name>A0A9Q0GJX6_9ROSI</name>
<feature type="region of interest" description="Disordered" evidence="9">
    <location>
        <begin position="985"/>
        <end position="1022"/>
    </location>
</feature>
<reference evidence="11" key="2">
    <citation type="journal article" date="2023" name="Plants (Basel)">
        <title>Annotation of the Turnera subulata (Passifloraceae) Draft Genome Reveals the S-Locus Evolved after the Divergence of Turneroideae from Passifloroideae in a Stepwise Manner.</title>
        <authorList>
            <person name="Henning P.M."/>
            <person name="Roalson E.H."/>
            <person name="Mir W."/>
            <person name="McCubbin A.G."/>
            <person name="Shore J.S."/>
        </authorList>
    </citation>
    <scope>NUCLEOTIDE SEQUENCE</scope>
    <source>
        <strain evidence="11">F60SS</strain>
    </source>
</reference>
<feature type="region of interest" description="Disordered" evidence="9">
    <location>
        <begin position="814"/>
        <end position="857"/>
    </location>
</feature>
<dbReference type="PANTHER" id="PTHR46213">
    <property type="entry name" value="TRANSCRIPTIONAL ACTIVATOR DEMETER"/>
    <property type="match status" value="1"/>
</dbReference>
<dbReference type="SMART" id="SM00478">
    <property type="entry name" value="ENDO3c"/>
    <property type="match status" value="1"/>
</dbReference>
<dbReference type="GO" id="GO:0005634">
    <property type="term" value="C:nucleus"/>
    <property type="evidence" value="ECO:0007669"/>
    <property type="project" value="UniProtKB-SubCell"/>
</dbReference>
<keyword evidence="4" id="KW-0479">Metal-binding</keyword>
<evidence type="ECO:0000256" key="4">
    <source>
        <dbReference type="ARBA" id="ARBA00022723"/>
    </source>
</evidence>
<keyword evidence="12" id="KW-1185">Reference proteome</keyword>
<dbReference type="Gene3D" id="1.10.340.30">
    <property type="entry name" value="Hypothetical protein, domain 2"/>
    <property type="match status" value="1"/>
</dbReference>
<comment type="caution">
    <text evidence="11">The sequence shown here is derived from an EMBL/GenBank/DDBJ whole genome shotgun (WGS) entry which is preliminary data.</text>
</comment>
<keyword evidence="7" id="KW-0238">DNA-binding</keyword>
<evidence type="ECO:0000259" key="10">
    <source>
        <dbReference type="SMART" id="SM00478"/>
    </source>
</evidence>
<dbReference type="InterPro" id="IPR023170">
    <property type="entry name" value="HhH_base_excis_C"/>
</dbReference>
<reference evidence="11" key="1">
    <citation type="submission" date="2022-02" db="EMBL/GenBank/DDBJ databases">
        <authorList>
            <person name="Henning P.M."/>
            <person name="McCubbin A.G."/>
            <person name="Shore J.S."/>
        </authorList>
    </citation>
    <scope>NUCLEOTIDE SEQUENCE</scope>
    <source>
        <strain evidence="11">F60SS</strain>
        <tissue evidence="11">Leaves</tissue>
    </source>
</reference>
<dbReference type="Proteomes" id="UP001141552">
    <property type="component" value="Unassembled WGS sequence"/>
</dbReference>
<evidence type="ECO:0000256" key="5">
    <source>
        <dbReference type="ARBA" id="ARBA00023004"/>
    </source>
</evidence>
<evidence type="ECO:0000256" key="6">
    <source>
        <dbReference type="ARBA" id="ARBA00023014"/>
    </source>
</evidence>
<protein>
    <recommendedName>
        <fullName evidence="10">HhH-GPD domain-containing protein</fullName>
    </recommendedName>
</protein>
<feature type="compositionally biased region" description="Polar residues" evidence="9">
    <location>
        <begin position="985"/>
        <end position="998"/>
    </location>
</feature>
<dbReference type="GO" id="GO:0051536">
    <property type="term" value="F:iron-sulfur cluster binding"/>
    <property type="evidence" value="ECO:0007669"/>
    <property type="project" value="UniProtKB-KW"/>
</dbReference>
<sequence>MPGTGVFYVDDDPGCCSDMSFTSLLALANDTGGNVAWTDNNGCHHTLEQQQWRAANAFSCQNLNHVTPVTPNEAVRRECRQTDMQNLSSGERAGLETNENIIAGTVDNLQTGEQLKNSVAETKENHYPEKEGSRDIDLNKTPQQKPRKKRHRPKVIAEDTPRRTPKAAASPKENPTGKRKYVRKKAVSAGPTILSEEANANGECTDPNVVVPVTPNLAASEKKPTGKRKYVRKKPLNKASATPPAEATGDLIDPEVLEHGKKPRKRALKYGMEGHGDQSNKCKPTYSENQSKSIVNLSEGIEVMVENSAAGIAIDLNCFVNNLLQDYISLPEKQLSPTVPNDSNYSFYPTYADETQGKESKVNTYPSGAEQQDTSSPNLFGINYNALDAFERFPVMQFSATYKKRRTEKTQYSTTCGTSSLVTAEKDTGIRGTPFTPTESIDKPSTSTFSWNCIDHNYHANGLKNYHRPCTSIEALVSGMHTTMVNRTNRTDESVSPADNGLNELQSRGTLILYNQNQWSSISPGASGGALGPVHSVDATAEESKDINMESSEHNQLVLYQKEGAIMPFDGSSIKKRRPRPKVYLDDETNRVWTLLLEDINSEGINGTDKEKEKWWEEERKVLRERVRSFTAHVIELSSRNLRSSAIHKFILYQSNAISTGDRRFSPWKGSVVDSVTGVFLTQNVTDHLSSSAFMSLVAHFPPKPHSKCKSCYEEGASSAIVDPIVKKADTGDTINGETSNQSTCDQSSMTIHDIELDGEKEALKNNESSRCSPGIACSASGTYCETMATVSSTEPSESGQVFHIQDEGALNDTLSSQNSATTSSQSIANSPIAETTDITKSHSESNSEAGTVIDGSIHEKLNDSTSFLELLQKVGATRPCGSLSQESSIMPSTFTPDSASQVTEQNKPSQGFQEVSKAPLETNQLCQKIPEDNHASSRSQSKPIDGNEANDEPLAQAQNNQVGKHICLSNLSRETIEVLESINNKENPQDIKQSGLHSDTRSKSLHEINDARRKAKSKRVGKEIRDDVDWDAVRKQAEGNGQKRERTANTMDSVNWEAVRCADVKEIAKAIKERGMNNVLAGRIKDFLNRLVRDHGSIDLEWLRDIPPDQTKEYLLSIRGLGLKSVECVRLLTLHHLAFPVDTNIARIAVRLGWVPLEPLPESLQLHLLELARLSLPGPEERGITSANANRPMDRNPDVLANPRPLPLYRAIMPPEEKQQFEEYEVSESQVSESNPRVSDCVPIIEEPLSPEPECSQLIEEDIGDYFCEDPDEIPTIKLDIEEFNQNLQNYMQQGELSKALVALSAEAASIPMPKLKNVSRLRTEHQVYELPDDHPLLKELDVREPDDPCSYLLAIWTPGNIREENSQTVRGTLLVPCRTAMRGSFPLNGTYFQVNEVFADHETSKNPINVPREWLWNLPRRTVYFGTSVTSIFRGLTSEDIQQCFWRGHVCVRGFDRKTRAPRPLIARLHFPASKLNGTKRKIPEE</sequence>
<evidence type="ECO:0000256" key="2">
    <source>
        <dbReference type="ARBA" id="ARBA00004123"/>
    </source>
</evidence>
<feature type="compositionally biased region" description="Basic and acidic residues" evidence="9">
    <location>
        <begin position="999"/>
        <end position="1013"/>
    </location>
</feature>
<keyword evidence="8" id="KW-0539">Nucleus</keyword>
<dbReference type="GO" id="GO:0006284">
    <property type="term" value="P:base-excision repair"/>
    <property type="evidence" value="ECO:0007669"/>
    <property type="project" value="InterPro"/>
</dbReference>
<feature type="compositionally biased region" description="Polar residues" evidence="9">
    <location>
        <begin position="883"/>
        <end position="914"/>
    </location>
</feature>
<accession>A0A9Q0GJX6</accession>
<feature type="region of interest" description="Disordered" evidence="9">
    <location>
        <begin position="120"/>
        <end position="184"/>
    </location>
</feature>
<dbReference type="PANTHER" id="PTHR46213:SF13">
    <property type="entry name" value="DEMETER-LIKE PROTEIN 2-RELATED"/>
    <property type="match status" value="1"/>
</dbReference>
<dbReference type="GO" id="GO:0035514">
    <property type="term" value="F:DNA demethylase activity"/>
    <property type="evidence" value="ECO:0007669"/>
    <property type="project" value="InterPro"/>
</dbReference>
<keyword evidence="6" id="KW-0411">Iron-sulfur</keyword>
<feature type="compositionally biased region" description="Low complexity" evidence="9">
    <location>
        <begin position="816"/>
        <end position="831"/>
    </location>
</feature>
<evidence type="ECO:0000313" key="12">
    <source>
        <dbReference type="Proteomes" id="UP001141552"/>
    </source>
</evidence>
<feature type="compositionally biased region" description="Polar residues" evidence="9">
    <location>
        <begin position="362"/>
        <end position="377"/>
    </location>
</feature>
<evidence type="ECO:0000313" key="11">
    <source>
        <dbReference type="EMBL" id="KAJ4850928.1"/>
    </source>
</evidence>
<comment type="subcellular location">
    <subcellularLocation>
        <location evidence="2">Nucleus</location>
    </subcellularLocation>
</comment>
<dbReference type="SUPFAM" id="SSF48150">
    <property type="entry name" value="DNA-glycosylase"/>
    <property type="match status" value="1"/>
</dbReference>
<dbReference type="GO" id="GO:0141166">
    <property type="term" value="P:chromosomal 5-methylcytosine DNA demethylation pathway"/>
    <property type="evidence" value="ECO:0007669"/>
    <property type="project" value="InterPro"/>
</dbReference>
<evidence type="ECO:0000256" key="7">
    <source>
        <dbReference type="ARBA" id="ARBA00023125"/>
    </source>
</evidence>
<organism evidence="11 12">
    <name type="scientific">Turnera subulata</name>
    <dbReference type="NCBI Taxonomy" id="218843"/>
    <lineage>
        <taxon>Eukaryota</taxon>
        <taxon>Viridiplantae</taxon>
        <taxon>Streptophyta</taxon>
        <taxon>Embryophyta</taxon>
        <taxon>Tracheophyta</taxon>
        <taxon>Spermatophyta</taxon>
        <taxon>Magnoliopsida</taxon>
        <taxon>eudicotyledons</taxon>
        <taxon>Gunneridae</taxon>
        <taxon>Pentapetalae</taxon>
        <taxon>rosids</taxon>
        <taxon>fabids</taxon>
        <taxon>Malpighiales</taxon>
        <taxon>Passifloraceae</taxon>
        <taxon>Turnera</taxon>
    </lineage>
</organism>
<comment type="similarity">
    <text evidence="3">Belongs to the DNA glycosylase family. DEMETER subfamily.</text>
</comment>
<dbReference type="InterPro" id="IPR003265">
    <property type="entry name" value="HhH-GPD_domain"/>
</dbReference>
<feature type="domain" description="HhH-GPD" evidence="10">
    <location>
        <begin position="1046"/>
        <end position="1175"/>
    </location>
</feature>
<feature type="region of interest" description="Disordered" evidence="9">
    <location>
        <begin position="340"/>
        <end position="377"/>
    </location>
</feature>
<feature type="compositionally biased region" description="Basic and acidic residues" evidence="9">
    <location>
        <begin position="121"/>
        <end position="138"/>
    </location>
</feature>
<feature type="compositionally biased region" description="Basic residues" evidence="9">
    <location>
        <begin position="145"/>
        <end position="154"/>
    </location>
</feature>
<dbReference type="OrthoDB" id="5607at2759"/>
<evidence type="ECO:0000256" key="8">
    <source>
        <dbReference type="ARBA" id="ARBA00023242"/>
    </source>
</evidence>
<dbReference type="GO" id="GO:0046872">
    <property type="term" value="F:metal ion binding"/>
    <property type="evidence" value="ECO:0007669"/>
    <property type="project" value="UniProtKB-KW"/>
</dbReference>
<feature type="region of interest" description="Disordered" evidence="9">
    <location>
        <begin position="880"/>
        <end position="916"/>
    </location>
</feature>